<name>A0A2I1GQD2_9GLOM</name>
<feature type="region of interest" description="Disordered" evidence="1">
    <location>
        <begin position="56"/>
        <end position="106"/>
    </location>
</feature>
<dbReference type="InterPro" id="IPR009563">
    <property type="entry name" value="SSSCA1"/>
</dbReference>
<dbReference type="VEuPathDB" id="FungiDB:RhiirA1_506540"/>
<feature type="non-terminal residue" evidence="2">
    <location>
        <position position="133"/>
    </location>
</feature>
<proteinExistence type="predicted"/>
<evidence type="ECO:0008006" key="4">
    <source>
        <dbReference type="Google" id="ProtNLM"/>
    </source>
</evidence>
<dbReference type="Proteomes" id="UP000234323">
    <property type="component" value="Unassembled WGS sequence"/>
</dbReference>
<reference evidence="2 3" key="1">
    <citation type="submission" date="2015-10" db="EMBL/GenBank/DDBJ databases">
        <title>Genome analyses suggest a sexual origin of heterokaryosis in a supposedly ancient asexual fungus.</title>
        <authorList>
            <person name="Ropars J."/>
            <person name="Sedzielewska K."/>
            <person name="Noel J."/>
            <person name="Charron P."/>
            <person name="Farinelli L."/>
            <person name="Marton T."/>
            <person name="Kruger M."/>
            <person name="Pelin A."/>
            <person name="Brachmann A."/>
            <person name="Corradi N."/>
        </authorList>
    </citation>
    <scope>NUCLEOTIDE SEQUENCE [LARGE SCALE GENOMIC DNA]</scope>
    <source>
        <strain evidence="2 3">A4</strain>
    </source>
</reference>
<dbReference type="VEuPathDB" id="FungiDB:FUN_000497"/>
<sequence length="133" mass="14950">MDSGIEHVSNLMGKYLLSGWVLTDTVCSTPNCHVPLFRSKDSTIWFCVLCDKEPGKLKSQTKQPNISPLPTMINGTDDNDKFNNKVGSIQQPSSQFDLDNMKDDKNDELQQLKIQRDQSQRASHLIGQNLLQG</sequence>
<dbReference type="AlphaFoldDB" id="A0A2I1GQD2"/>
<dbReference type="InterPro" id="IPR051888">
    <property type="entry name" value="UPF0148_domain"/>
</dbReference>
<feature type="compositionally biased region" description="Polar residues" evidence="1">
    <location>
        <begin position="85"/>
        <end position="97"/>
    </location>
</feature>
<organism evidence="2 3">
    <name type="scientific">Rhizophagus irregularis</name>
    <dbReference type="NCBI Taxonomy" id="588596"/>
    <lineage>
        <taxon>Eukaryota</taxon>
        <taxon>Fungi</taxon>
        <taxon>Fungi incertae sedis</taxon>
        <taxon>Mucoromycota</taxon>
        <taxon>Glomeromycotina</taxon>
        <taxon>Glomeromycetes</taxon>
        <taxon>Glomerales</taxon>
        <taxon>Glomeraceae</taxon>
        <taxon>Rhizophagus</taxon>
    </lineage>
</organism>
<dbReference type="Pfam" id="PF06677">
    <property type="entry name" value="Auto_anti-p27"/>
    <property type="match status" value="1"/>
</dbReference>
<protein>
    <recommendedName>
        <fullName evidence="4">Sjogrens syndrome scleroderma autoantigen 1 family protein</fullName>
    </recommendedName>
</protein>
<evidence type="ECO:0000313" key="2">
    <source>
        <dbReference type="EMBL" id="PKY48858.1"/>
    </source>
</evidence>
<accession>A0A2I1GQD2</accession>
<dbReference type="PANTHER" id="PTHR16537">
    <property type="entry name" value="SJOEGREN SYNDROME/SCLERODERMA AUTOANTIGEN 1"/>
    <property type="match status" value="1"/>
</dbReference>
<evidence type="ECO:0000256" key="1">
    <source>
        <dbReference type="SAM" id="MobiDB-lite"/>
    </source>
</evidence>
<comment type="caution">
    <text evidence="2">The sequence shown here is derived from an EMBL/GenBank/DDBJ whole genome shotgun (WGS) entry which is preliminary data.</text>
</comment>
<evidence type="ECO:0000313" key="3">
    <source>
        <dbReference type="Proteomes" id="UP000234323"/>
    </source>
</evidence>
<dbReference type="VEuPathDB" id="FungiDB:RhiirFUN_017892"/>
<dbReference type="PANTHER" id="PTHR16537:SF1">
    <property type="entry name" value="PROTEIN ZNRD2"/>
    <property type="match status" value="1"/>
</dbReference>
<dbReference type="EMBL" id="LLXI01000678">
    <property type="protein sequence ID" value="PKY48858.1"/>
    <property type="molecule type" value="Genomic_DNA"/>
</dbReference>
<keyword evidence="3" id="KW-1185">Reference proteome</keyword>
<feature type="compositionally biased region" description="Polar residues" evidence="1">
    <location>
        <begin position="58"/>
        <end position="76"/>
    </location>
</feature>
<gene>
    <name evidence="2" type="ORF">RhiirA4_544883</name>
</gene>